<feature type="transmembrane region" description="Helical" evidence="1">
    <location>
        <begin position="88"/>
        <end position="107"/>
    </location>
</feature>
<dbReference type="Proteomes" id="UP001139104">
    <property type="component" value="Unassembled WGS sequence"/>
</dbReference>
<evidence type="ECO:0000313" key="2">
    <source>
        <dbReference type="EMBL" id="MCI4684306.1"/>
    </source>
</evidence>
<reference evidence="2" key="1">
    <citation type="journal article" date="2022" name="ISME J.">
        <title>Identification of active gaseous-alkane degraders at natural gas seeps.</title>
        <authorList>
            <person name="Farhan Ul Haque M."/>
            <person name="Hernandez M."/>
            <person name="Crombie A.T."/>
            <person name="Murrell J.C."/>
        </authorList>
    </citation>
    <scope>NUCLEOTIDE SEQUENCE</scope>
    <source>
        <strain evidence="2">PC2</strain>
    </source>
</reference>
<evidence type="ECO:0000256" key="1">
    <source>
        <dbReference type="SAM" id="Phobius"/>
    </source>
</evidence>
<comment type="caution">
    <text evidence="2">The sequence shown here is derived from an EMBL/GenBank/DDBJ whole genome shotgun (WGS) entry which is preliminary data.</text>
</comment>
<keyword evidence="1" id="KW-0472">Membrane</keyword>
<protein>
    <submittedName>
        <fullName evidence="2">Uncharacterized protein</fullName>
    </submittedName>
</protein>
<dbReference type="EMBL" id="JAIVFP010000001">
    <property type="protein sequence ID" value="MCI4684306.1"/>
    <property type="molecule type" value="Genomic_DNA"/>
</dbReference>
<evidence type="ECO:0000313" key="3">
    <source>
        <dbReference type="Proteomes" id="UP001139104"/>
    </source>
</evidence>
<gene>
    <name evidence="2" type="ORF">K2U94_16315</name>
</gene>
<feature type="transmembrane region" description="Helical" evidence="1">
    <location>
        <begin position="61"/>
        <end position="81"/>
    </location>
</feature>
<keyword evidence="3" id="KW-1185">Reference proteome</keyword>
<dbReference type="RefSeq" id="WP_243068208.1">
    <property type="nucleotide sequence ID" value="NZ_JAIVFK010000030.1"/>
</dbReference>
<feature type="transmembrane region" description="Helical" evidence="1">
    <location>
        <begin position="122"/>
        <end position="143"/>
    </location>
</feature>
<organism evidence="2 3">
    <name type="scientific">Candidatus Rhodoblastus alkanivorans</name>
    <dbReference type="NCBI Taxonomy" id="2954117"/>
    <lineage>
        <taxon>Bacteria</taxon>
        <taxon>Pseudomonadati</taxon>
        <taxon>Pseudomonadota</taxon>
        <taxon>Alphaproteobacteria</taxon>
        <taxon>Hyphomicrobiales</taxon>
        <taxon>Rhodoblastaceae</taxon>
        <taxon>Rhodoblastus</taxon>
    </lineage>
</organism>
<name>A0ABS9ZA53_9HYPH</name>
<proteinExistence type="predicted"/>
<keyword evidence="1" id="KW-1133">Transmembrane helix</keyword>
<sequence length="185" mass="19256">MLNNRENPLSPTPAVVGAAFLLLGAGHAMAGGYGHGSSLPFLDPVVEWIGFDGLSGDRRNLFGYAVIGFALAFGYFTNLALKERGLGAIVNGVVGVGGIALALHLVLPRLSLLNDASDKMRFNLAMIAAGAGAAFALVVAAVAKSMVSRLLTRGFIVIGRPPRPAPIQTEPKVEPRIAAALRKKD</sequence>
<accession>A0ABS9ZA53</accession>
<keyword evidence="1" id="KW-0812">Transmembrane</keyword>